<evidence type="ECO:0000313" key="4">
    <source>
        <dbReference type="Proteomes" id="UP001161247"/>
    </source>
</evidence>
<dbReference type="Gene3D" id="1.25.40.10">
    <property type="entry name" value="Tetratricopeptide repeat domain"/>
    <property type="match status" value="3"/>
</dbReference>
<organism evidence="3 4">
    <name type="scientific">Oldenlandia corymbosa var. corymbosa</name>
    <dbReference type="NCBI Taxonomy" id="529605"/>
    <lineage>
        <taxon>Eukaryota</taxon>
        <taxon>Viridiplantae</taxon>
        <taxon>Streptophyta</taxon>
        <taxon>Embryophyta</taxon>
        <taxon>Tracheophyta</taxon>
        <taxon>Spermatophyta</taxon>
        <taxon>Magnoliopsida</taxon>
        <taxon>eudicotyledons</taxon>
        <taxon>Gunneridae</taxon>
        <taxon>Pentapetalae</taxon>
        <taxon>asterids</taxon>
        <taxon>lamiids</taxon>
        <taxon>Gentianales</taxon>
        <taxon>Rubiaceae</taxon>
        <taxon>Rubioideae</taxon>
        <taxon>Spermacoceae</taxon>
        <taxon>Hedyotis-Oldenlandia complex</taxon>
        <taxon>Oldenlandia</taxon>
    </lineage>
</organism>
<keyword evidence="1" id="KW-0677">Repeat</keyword>
<reference evidence="3" key="1">
    <citation type="submission" date="2023-03" db="EMBL/GenBank/DDBJ databases">
        <authorList>
            <person name="Julca I."/>
        </authorList>
    </citation>
    <scope>NUCLEOTIDE SEQUENCE</scope>
</reference>
<dbReference type="NCBIfam" id="TIGR00756">
    <property type="entry name" value="PPR"/>
    <property type="match status" value="4"/>
</dbReference>
<feature type="repeat" description="PPR" evidence="2">
    <location>
        <begin position="374"/>
        <end position="408"/>
    </location>
</feature>
<dbReference type="PROSITE" id="PS51375">
    <property type="entry name" value="PPR"/>
    <property type="match status" value="6"/>
</dbReference>
<dbReference type="InterPro" id="IPR011990">
    <property type="entry name" value="TPR-like_helical_dom_sf"/>
</dbReference>
<evidence type="ECO:0000256" key="1">
    <source>
        <dbReference type="ARBA" id="ARBA00022737"/>
    </source>
</evidence>
<dbReference type="Pfam" id="PF13041">
    <property type="entry name" value="PPR_2"/>
    <property type="match status" value="3"/>
</dbReference>
<dbReference type="Pfam" id="PF01535">
    <property type="entry name" value="PPR"/>
    <property type="match status" value="1"/>
</dbReference>
<keyword evidence="4" id="KW-1185">Reference proteome</keyword>
<dbReference type="InterPro" id="IPR002885">
    <property type="entry name" value="PPR_rpt"/>
</dbReference>
<feature type="repeat" description="PPR" evidence="2">
    <location>
        <begin position="447"/>
        <end position="481"/>
    </location>
</feature>
<feature type="repeat" description="PPR" evidence="2">
    <location>
        <begin position="338"/>
        <end position="373"/>
    </location>
</feature>
<dbReference type="EMBL" id="OX459119">
    <property type="protein sequence ID" value="CAI9093270.1"/>
    <property type="molecule type" value="Genomic_DNA"/>
</dbReference>
<name>A0AAV1CE44_OLDCO</name>
<feature type="repeat" description="PPR" evidence="2">
    <location>
        <begin position="268"/>
        <end position="302"/>
    </location>
</feature>
<evidence type="ECO:0000313" key="3">
    <source>
        <dbReference type="EMBL" id="CAI9093270.1"/>
    </source>
</evidence>
<evidence type="ECO:0000256" key="2">
    <source>
        <dbReference type="PROSITE-ProRule" id="PRU00708"/>
    </source>
</evidence>
<sequence length="521" mass="60103">MPSSPTGKNPLLLPINHVISHLTFRGYVRCFSHLSSFFLVNHSGDTCEKSSDQKCTDLKRDPDLDLLLGKICVGRSEDEVYQFLMQDPGCNATKITHQLINKLLNRFTDDWRSALGVFRWVESHWAYKPLPEAYDKVVDILGKMKQMEKMLSFVEEMRRDRLVSLNTIAKVMRRFAGAGQWKDAILIFDELEKFGLKKNTESMNLLLDTLCKAKKVEQARDIFLKLKSHMPPNEHTFNIFIHGWCNINRVEEAHWTVQEMKGDGCRPSVISYSTIIQFYCHQYNFVRVYELLDDMKAQNCIPNVVTYTTIMHSLTKSNAFEESLKMAEKTKAVGCELDTLYFNVLLHTLGRADRVDEAIYNFKVEMPGRGIVPNVSTYNTMIALLCHHEQEEVALEFLGDMENSPYCKPDLQTYIPLLKSCFKAGKKDSCLNKLLHDMSNKHHLCFDLSTYALLIHGLCKANKAEDAYNLFLKMVAQDITPRYLTCRLLLEALRQNDMYVAVDRVEDFMKKMKSSRISTVF</sequence>
<gene>
    <name evidence="3" type="ORF">OLC1_LOCUS4724</name>
</gene>
<dbReference type="Pfam" id="PF12854">
    <property type="entry name" value="PPR_1"/>
    <property type="match status" value="1"/>
</dbReference>
<dbReference type="PANTHER" id="PTHR45613">
    <property type="entry name" value="PENTATRICOPEPTIDE REPEAT-CONTAINING PROTEIN"/>
    <property type="match status" value="1"/>
</dbReference>
<accession>A0AAV1CE44</accession>
<feature type="repeat" description="PPR" evidence="2">
    <location>
        <begin position="233"/>
        <end position="267"/>
    </location>
</feature>
<dbReference type="Proteomes" id="UP001161247">
    <property type="component" value="Chromosome 2"/>
</dbReference>
<feature type="repeat" description="PPR" evidence="2">
    <location>
        <begin position="303"/>
        <end position="337"/>
    </location>
</feature>
<dbReference type="PANTHER" id="PTHR45613:SF9">
    <property type="entry name" value="MITOCHONDRIAL GROUP I INTRON SPLICING FACTOR CCM1"/>
    <property type="match status" value="1"/>
</dbReference>
<dbReference type="AlphaFoldDB" id="A0AAV1CE44"/>
<proteinExistence type="predicted"/>
<protein>
    <submittedName>
        <fullName evidence="3">OLC1v1028735C1</fullName>
    </submittedName>
</protein>